<dbReference type="InterPro" id="IPR050191">
    <property type="entry name" value="ATP-dep_DNA_ligase"/>
</dbReference>
<dbReference type="Pfam" id="PF01068">
    <property type="entry name" value="DNA_ligase_A_M"/>
    <property type="match status" value="1"/>
</dbReference>
<dbReference type="Gene3D" id="2.40.50.140">
    <property type="entry name" value="Nucleic acid-binding proteins"/>
    <property type="match status" value="1"/>
</dbReference>
<dbReference type="NCBIfam" id="TIGR02779">
    <property type="entry name" value="NHEJ_ligase_lig"/>
    <property type="match status" value="1"/>
</dbReference>
<evidence type="ECO:0000256" key="2">
    <source>
        <dbReference type="ARBA" id="ARBA00012727"/>
    </source>
</evidence>
<feature type="domain" description="ATP-dependent DNA ligase family profile" evidence="5">
    <location>
        <begin position="107"/>
        <end position="239"/>
    </location>
</feature>
<reference evidence="6 7" key="1">
    <citation type="submission" date="2016-04" db="EMBL/GenBank/DDBJ databases">
        <authorList>
            <person name="Evans L.H."/>
            <person name="Alamgir A."/>
            <person name="Owens N."/>
            <person name="Weber N.D."/>
            <person name="Virtaneva K."/>
            <person name="Barbian K."/>
            <person name="Babar A."/>
            <person name="Rosenke K."/>
        </authorList>
    </citation>
    <scope>NUCLEOTIDE SEQUENCE [LARGE SCALE GENOMIC DNA]</scope>
    <source>
        <strain evidence="6 7">LMa1</strain>
    </source>
</reference>
<evidence type="ECO:0000256" key="4">
    <source>
        <dbReference type="ARBA" id="ARBA00034003"/>
    </source>
</evidence>
<organism evidence="6 7">
    <name type="scientific">Desulfotomaculum copahuensis</name>
    <dbReference type="NCBI Taxonomy" id="1838280"/>
    <lineage>
        <taxon>Bacteria</taxon>
        <taxon>Bacillati</taxon>
        <taxon>Bacillota</taxon>
        <taxon>Clostridia</taxon>
        <taxon>Eubacteriales</taxon>
        <taxon>Desulfotomaculaceae</taxon>
        <taxon>Desulfotomaculum</taxon>
    </lineage>
</organism>
<dbReference type="PROSITE" id="PS50160">
    <property type="entry name" value="DNA_LIGASE_A3"/>
    <property type="match status" value="1"/>
</dbReference>
<dbReference type="CDD" id="cd07971">
    <property type="entry name" value="OBF_DNA_ligase_LigD"/>
    <property type="match status" value="1"/>
</dbReference>
<evidence type="ECO:0000256" key="3">
    <source>
        <dbReference type="ARBA" id="ARBA00022598"/>
    </source>
</evidence>
<dbReference type="PANTHER" id="PTHR45674:SF4">
    <property type="entry name" value="DNA LIGASE 1"/>
    <property type="match status" value="1"/>
</dbReference>
<dbReference type="GO" id="GO:0005524">
    <property type="term" value="F:ATP binding"/>
    <property type="evidence" value="ECO:0007669"/>
    <property type="project" value="InterPro"/>
</dbReference>
<sequence>MITAGSLPLFKPMLAVSAAPFDHPEYLYEVKWDGYRALAYLDGDTRLYSRNRRELTAAFPELTGLHRFVDGQAAILDGEIIVPVDGLPSFNALQSRGRLTDPLKIRRLARESPALYVVFDLLYMHGRSVMDEPLIRRRELLAAILIPGAPAVVSDFVTGDGCAFMAACVSRGLEGVVAKALYGPYRPGMRSRYWCKFRHTREADLIICGYQPGRGGRQLGALVLGGCREGRLVYAGKVGTGFDRAEEGRLLAVLNPLAVPRPLLSLPARESRRTRWVKPVLVCVVEYLALTAEGLLRHPVYRGLRCDKDWPECTPPA</sequence>
<evidence type="ECO:0000313" key="7">
    <source>
        <dbReference type="Proteomes" id="UP000078532"/>
    </source>
</evidence>
<keyword evidence="7" id="KW-1185">Reference proteome</keyword>
<comment type="similarity">
    <text evidence="1">Belongs to the ATP-dependent DNA ligase family.</text>
</comment>
<comment type="catalytic activity">
    <reaction evidence="4">
        <text>ATP + (deoxyribonucleotide)n-3'-hydroxyl + 5'-phospho-(deoxyribonucleotide)m = (deoxyribonucleotide)n+m + AMP + diphosphate.</text>
        <dbReference type="EC" id="6.5.1.1"/>
    </reaction>
</comment>
<dbReference type="OrthoDB" id="9802472at2"/>
<evidence type="ECO:0000313" key="6">
    <source>
        <dbReference type="EMBL" id="OAT83579.1"/>
    </source>
</evidence>
<dbReference type="PANTHER" id="PTHR45674">
    <property type="entry name" value="DNA LIGASE 1/3 FAMILY MEMBER"/>
    <property type="match status" value="1"/>
</dbReference>
<dbReference type="CDD" id="cd07906">
    <property type="entry name" value="Adenylation_DNA_ligase_LigD_LigC"/>
    <property type="match status" value="1"/>
</dbReference>
<dbReference type="EC" id="6.5.1.1" evidence="2"/>
<dbReference type="Pfam" id="PF04679">
    <property type="entry name" value="DNA_ligase_A_C"/>
    <property type="match status" value="1"/>
</dbReference>
<dbReference type="InterPro" id="IPR014146">
    <property type="entry name" value="LigD_ligase_dom"/>
</dbReference>
<accession>A0A1B7LFU3</accession>
<dbReference type="SUPFAM" id="SSF56091">
    <property type="entry name" value="DNA ligase/mRNA capping enzyme, catalytic domain"/>
    <property type="match status" value="1"/>
</dbReference>
<dbReference type="InterPro" id="IPR012340">
    <property type="entry name" value="NA-bd_OB-fold"/>
</dbReference>
<dbReference type="AlphaFoldDB" id="A0A1B7LFU3"/>
<dbReference type="Proteomes" id="UP000078532">
    <property type="component" value="Unassembled WGS sequence"/>
</dbReference>
<dbReference type="InterPro" id="IPR012309">
    <property type="entry name" value="DNA_ligase_ATP-dep_C"/>
</dbReference>
<proteinExistence type="inferred from homology"/>
<dbReference type="Gene3D" id="3.30.470.30">
    <property type="entry name" value="DNA ligase/mRNA capping enzyme"/>
    <property type="match status" value="1"/>
</dbReference>
<dbReference type="GO" id="GO:0003910">
    <property type="term" value="F:DNA ligase (ATP) activity"/>
    <property type="evidence" value="ECO:0007669"/>
    <property type="project" value="UniProtKB-EC"/>
</dbReference>
<comment type="caution">
    <text evidence="6">The sequence shown here is derived from an EMBL/GenBank/DDBJ whole genome shotgun (WGS) entry which is preliminary data.</text>
</comment>
<dbReference type="InterPro" id="IPR012310">
    <property type="entry name" value="DNA_ligase_ATP-dep_cent"/>
</dbReference>
<dbReference type="GO" id="GO:0006310">
    <property type="term" value="P:DNA recombination"/>
    <property type="evidence" value="ECO:0007669"/>
    <property type="project" value="InterPro"/>
</dbReference>
<dbReference type="EMBL" id="LYVF01000106">
    <property type="protein sequence ID" value="OAT83579.1"/>
    <property type="molecule type" value="Genomic_DNA"/>
</dbReference>
<protein>
    <recommendedName>
        <fullName evidence="2">DNA ligase (ATP)</fullName>
        <ecNumber evidence="2">6.5.1.1</ecNumber>
    </recommendedName>
</protein>
<name>A0A1B7LFU3_9FIRM</name>
<gene>
    <name evidence="6" type="ORF">A6M21_07780</name>
</gene>
<keyword evidence="3 6" id="KW-0436">Ligase</keyword>
<evidence type="ECO:0000256" key="1">
    <source>
        <dbReference type="ARBA" id="ARBA00007572"/>
    </source>
</evidence>
<dbReference type="GO" id="GO:0006281">
    <property type="term" value="P:DNA repair"/>
    <property type="evidence" value="ECO:0007669"/>
    <property type="project" value="InterPro"/>
</dbReference>
<dbReference type="STRING" id="1838280.A6M21_07780"/>
<dbReference type="RefSeq" id="WP_066667431.1">
    <property type="nucleotide sequence ID" value="NZ_LYVF01000106.1"/>
</dbReference>
<dbReference type="SUPFAM" id="SSF50249">
    <property type="entry name" value="Nucleic acid-binding proteins"/>
    <property type="match status" value="1"/>
</dbReference>
<evidence type="ECO:0000259" key="5">
    <source>
        <dbReference type="PROSITE" id="PS50160"/>
    </source>
</evidence>
<dbReference type="Gene3D" id="3.30.1490.70">
    <property type="match status" value="1"/>
</dbReference>